<dbReference type="InterPro" id="IPR027417">
    <property type="entry name" value="P-loop_NTPase"/>
</dbReference>
<reference evidence="4 5" key="1">
    <citation type="submission" date="2020-08" db="EMBL/GenBank/DDBJ databases">
        <title>Genomic Encyclopedia of Type Strains, Phase IV (KMG-IV): sequencing the most valuable type-strain genomes for metagenomic binning, comparative biology and taxonomic classification.</title>
        <authorList>
            <person name="Goeker M."/>
        </authorList>
    </citation>
    <scope>NUCLEOTIDE SEQUENCE [LARGE SCALE GENOMIC DNA]</scope>
    <source>
        <strain evidence="4 5">DSM 21458</strain>
    </source>
</reference>
<evidence type="ECO:0000256" key="2">
    <source>
        <dbReference type="SAM" id="Phobius"/>
    </source>
</evidence>
<feature type="domain" description="Dynamin N-terminal" evidence="3">
    <location>
        <begin position="51"/>
        <end position="95"/>
    </location>
</feature>
<dbReference type="Gene3D" id="3.40.50.300">
    <property type="entry name" value="P-loop containing nucleotide triphosphate hydrolases"/>
    <property type="match status" value="1"/>
</dbReference>
<feature type="transmembrane region" description="Helical" evidence="2">
    <location>
        <begin position="457"/>
        <end position="478"/>
    </location>
</feature>
<dbReference type="EMBL" id="JACHHG010000015">
    <property type="protein sequence ID" value="MBB6099791.1"/>
    <property type="molecule type" value="Genomic_DNA"/>
</dbReference>
<dbReference type="PANTHER" id="PTHR43681">
    <property type="entry name" value="TRANSMEMBRANE GTPASE FZO"/>
    <property type="match status" value="1"/>
</dbReference>
<name>A0A841I1U6_9DEIO</name>
<sequence>MLVSRRVQHLLAEERELLADLRAFLEAQGAPEEAVRHARAALRGLDETFLLVVVGEFNAGKSSFLNALLNTTLLPEGVTPTTDRIYVLIHGENAGDLEPTGDPYVVRQTVPLNTLEGVAVVDTPGTNAVIRRHQVLTEGFLPRADLLLFLTSAERPFTESERQFLELARRWGRTVVLIVNKADLLESEADREQVRAFVSTHAREVLGFAPPVYLLSARREQRGGDADFARFRHDIAARLGEAERVRLKLQGPLGVARELLAAEAERAEAAGRILKADLEAIERLEVQSRTHTAASEAELGTQLTRVDDLLRAFEARAVRFIERRLRISRVPDLLRKERLEADFQTEAVGELPAALEGVLSGIVDRFVENNLRFWEDVQTSLDARQREQLPRTRFQYDRQALIASLSDKARRQVSEVTQRDLAARLANDAQAAVTQGGLTAAGGIGLGALTLALFSSLAVDVTGVLLGLAVTTMGVLVLPARRRTALRKLHETVAGAREAIHALIRREYAAEQERANARLRDAVAPYTRFVLAERERLEASGKRLKALQAESERLSGEVRHLGAAELKPEEP</sequence>
<organism evidence="4 5">
    <name type="scientific">Deinobacterium chartae</name>
    <dbReference type="NCBI Taxonomy" id="521158"/>
    <lineage>
        <taxon>Bacteria</taxon>
        <taxon>Thermotogati</taxon>
        <taxon>Deinococcota</taxon>
        <taxon>Deinococci</taxon>
        <taxon>Deinococcales</taxon>
        <taxon>Deinococcaceae</taxon>
        <taxon>Deinobacterium</taxon>
    </lineage>
</organism>
<keyword evidence="2" id="KW-0472">Membrane</keyword>
<dbReference type="PANTHER" id="PTHR43681:SF1">
    <property type="entry name" value="SARCALUMENIN"/>
    <property type="match status" value="1"/>
</dbReference>
<protein>
    <submittedName>
        <fullName evidence="4">Small GTP-binding protein</fullName>
    </submittedName>
</protein>
<dbReference type="AlphaFoldDB" id="A0A841I1U6"/>
<dbReference type="InterPro" id="IPR045063">
    <property type="entry name" value="Dynamin_N"/>
</dbReference>
<accession>A0A841I1U6</accession>
<dbReference type="CDD" id="cd09912">
    <property type="entry name" value="DLP_2"/>
    <property type="match status" value="1"/>
</dbReference>
<comment type="caution">
    <text evidence="4">The sequence shown here is derived from an EMBL/GenBank/DDBJ whole genome shotgun (WGS) entry which is preliminary data.</text>
</comment>
<keyword evidence="2" id="KW-0812">Transmembrane</keyword>
<keyword evidence="5" id="KW-1185">Reference proteome</keyword>
<proteinExistence type="predicted"/>
<dbReference type="Proteomes" id="UP000569951">
    <property type="component" value="Unassembled WGS sequence"/>
</dbReference>
<evidence type="ECO:0000259" key="3">
    <source>
        <dbReference type="Pfam" id="PF00350"/>
    </source>
</evidence>
<evidence type="ECO:0000313" key="4">
    <source>
        <dbReference type="EMBL" id="MBB6099791.1"/>
    </source>
</evidence>
<feature type="domain" description="Dynamin N-terminal" evidence="3">
    <location>
        <begin position="107"/>
        <end position="181"/>
    </location>
</feature>
<gene>
    <name evidence="4" type="ORF">HNR42_003249</name>
</gene>
<dbReference type="Pfam" id="PF00350">
    <property type="entry name" value="Dynamin_N"/>
    <property type="match status" value="2"/>
</dbReference>
<evidence type="ECO:0000256" key="1">
    <source>
        <dbReference type="SAM" id="MobiDB-lite"/>
    </source>
</evidence>
<evidence type="ECO:0000313" key="5">
    <source>
        <dbReference type="Proteomes" id="UP000569951"/>
    </source>
</evidence>
<keyword evidence="2" id="KW-1133">Transmembrane helix</keyword>
<dbReference type="RefSeq" id="WP_183988527.1">
    <property type="nucleotide sequence ID" value="NZ_JACHHG010000015.1"/>
</dbReference>
<feature type="region of interest" description="Disordered" evidence="1">
    <location>
        <begin position="552"/>
        <end position="571"/>
    </location>
</feature>
<dbReference type="InterPro" id="IPR051943">
    <property type="entry name" value="TRAFAC_Dynamin-like_GTPase"/>
</dbReference>
<dbReference type="SUPFAM" id="SSF52540">
    <property type="entry name" value="P-loop containing nucleoside triphosphate hydrolases"/>
    <property type="match status" value="1"/>
</dbReference>